<evidence type="ECO:0000256" key="3">
    <source>
        <dbReference type="ARBA" id="ARBA00022475"/>
    </source>
</evidence>
<keyword evidence="4 7" id="KW-0812">Transmembrane</keyword>
<accession>A0ABX8LQ40</accession>
<comment type="subcellular location">
    <subcellularLocation>
        <location evidence="1">Cell membrane</location>
        <topology evidence="1">Multi-pass membrane protein</topology>
    </subcellularLocation>
</comment>
<dbReference type="InterPro" id="IPR011701">
    <property type="entry name" value="MFS"/>
</dbReference>
<feature type="transmembrane region" description="Helical" evidence="7">
    <location>
        <begin position="241"/>
        <end position="261"/>
    </location>
</feature>
<feature type="transmembrane region" description="Helical" evidence="7">
    <location>
        <begin position="101"/>
        <end position="119"/>
    </location>
</feature>
<evidence type="ECO:0000256" key="5">
    <source>
        <dbReference type="ARBA" id="ARBA00022989"/>
    </source>
</evidence>
<feature type="transmembrane region" description="Helical" evidence="7">
    <location>
        <begin position="158"/>
        <end position="180"/>
    </location>
</feature>
<dbReference type="Proteomes" id="UP000683559">
    <property type="component" value="Chromosome"/>
</dbReference>
<gene>
    <name evidence="9" type="ORF">KP001_10060</name>
</gene>
<dbReference type="PROSITE" id="PS50850">
    <property type="entry name" value="MFS"/>
    <property type="match status" value="1"/>
</dbReference>
<dbReference type="EMBL" id="CP077683">
    <property type="protein sequence ID" value="QXE92830.1"/>
    <property type="molecule type" value="Genomic_DNA"/>
</dbReference>
<protein>
    <submittedName>
        <fullName evidence="9">MFS transporter</fullName>
    </submittedName>
</protein>
<organism evidence="9 10">
    <name type="scientific">Geomonas subterranea</name>
    <dbReference type="NCBI Taxonomy" id="2847989"/>
    <lineage>
        <taxon>Bacteria</taxon>
        <taxon>Pseudomonadati</taxon>
        <taxon>Thermodesulfobacteriota</taxon>
        <taxon>Desulfuromonadia</taxon>
        <taxon>Geobacterales</taxon>
        <taxon>Geobacteraceae</taxon>
        <taxon>Geomonas</taxon>
    </lineage>
</organism>
<feature type="transmembrane region" description="Helical" evidence="7">
    <location>
        <begin position="212"/>
        <end position="235"/>
    </location>
</feature>
<keyword evidence="10" id="KW-1185">Reference proteome</keyword>
<feature type="transmembrane region" description="Helical" evidence="7">
    <location>
        <begin position="39"/>
        <end position="60"/>
    </location>
</feature>
<keyword evidence="5 7" id="KW-1133">Transmembrane helix</keyword>
<dbReference type="PANTHER" id="PTHR23517">
    <property type="entry name" value="RESISTANCE PROTEIN MDTM, PUTATIVE-RELATED-RELATED"/>
    <property type="match status" value="1"/>
</dbReference>
<keyword evidence="6 7" id="KW-0472">Membrane</keyword>
<evidence type="ECO:0000313" key="9">
    <source>
        <dbReference type="EMBL" id="QXE92830.1"/>
    </source>
</evidence>
<evidence type="ECO:0000256" key="6">
    <source>
        <dbReference type="ARBA" id="ARBA00023136"/>
    </source>
</evidence>
<evidence type="ECO:0000256" key="1">
    <source>
        <dbReference type="ARBA" id="ARBA00004651"/>
    </source>
</evidence>
<feature type="transmembrane region" description="Helical" evidence="7">
    <location>
        <begin position="362"/>
        <end position="382"/>
    </location>
</feature>
<dbReference type="InterPro" id="IPR020846">
    <property type="entry name" value="MFS_dom"/>
</dbReference>
<feature type="transmembrane region" description="Helical" evidence="7">
    <location>
        <begin position="297"/>
        <end position="323"/>
    </location>
</feature>
<dbReference type="RefSeq" id="WP_217289373.1">
    <property type="nucleotide sequence ID" value="NZ_CP077683.1"/>
</dbReference>
<feature type="transmembrane region" description="Helical" evidence="7">
    <location>
        <begin position="72"/>
        <end position="89"/>
    </location>
</feature>
<dbReference type="InterPro" id="IPR050171">
    <property type="entry name" value="MFS_Transporters"/>
</dbReference>
<evidence type="ECO:0000256" key="2">
    <source>
        <dbReference type="ARBA" id="ARBA00022448"/>
    </source>
</evidence>
<evidence type="ECO:0000256" key="7">
    <source>
        <dbReference type="SAM" id="Phobius"/>
    </source>
</evidence>
<sequence>MPERDLLRTLFLVNFAVTLAFGIADAFFSTYLFSLGARGLMLGLPLVCYSLAKIVCSPALGAWSERVGYRHAVLVSLALYLVVSTGYLFNLSVPALTVLRLLQGVSCALFRPVLVSLVGSCAAETRRGTTLATFDISFYGALCLGPLAGGLLKDSSGFVGVFAAVALLCLIALCAALYGIPGGDRCGGNAPGHSRPVSPRLLRRDHAGSYRALLFFIFGRAFGISLTGSFLPILLTAKLGLTGLRSGAILASGTVAMTLLLRPMGILSDRAPRRLLVTAGGTAVSVLYFLVPAAPGFYQMLLLTLAIGACSVLSQPASSALLVEEGMRHGMAVTVGTFNATLNLGFAAGPLLGALLQGSLGIAAVFHAAGTVGLGAVALFALHGGRPETEGGLRPSAKMVPAVSATASSSCESVPPYSHAA</sequence>
<feature type="transmembrane region" description="Helical" evidence="7">
    <location>
        <begin position="335"/>
        <end position="356"/>
    </location>
</feature>
<keyword evidence="3" id="KW-1003">Cell membrane</keyword>
<feature type="domain" description="Major facilitator superfamily (MFS) profile" evidence="8">
    <location>
        <begin position="6"/>
        <end position="387"/>
    </location>
</feature>
<proteinExistence type="predicted"/>
<feature type="transmembrane region" description="Helical" evidence="7">
    <location>
        <begin position="273"/>
        <end position="291"/>
    </location>
</feature>
<evidence type="ECO:0000256" key="4">
    <source>
        <dbReference type="ARBA" id="ARBA00022692"/>
    </source>
</evidence>
<keyword evidence="2" id="KW-0813">Transport</keyword>
<name>A0ABX8LQ40_9BACT</name>
<evidence type="ECO:0000313" key="10">
    <source>
        <dbReference type="Proteomes" id="UP000683559"/>
    </source>
</evidence>
<reference evidence="9 10" key="1">
    <citation type="submission" date="2021-06" db="EMBL/GenBank/DDBJ databases">
        <title>Gemonas diversity in paddy soil.</title>
        <authorList>
            <person name="Liu G."/>
        </authorList>
    </citation>
    <scope>NUCLEOTIDE SEQUENCE [LARGE SCALE GENOMIC DNA]</scope>
    <source>
        <strain evidence="9 10">RG2</strain>
    </source>
</reference>
<feature type="transmembrane region" description="Helical" evidence="7">
    <location>
        <begin position="12"/>
        <end position="33"/>
    </location>
</feature>
<evidence type="ECO:0000259" key="8">
    <source>
        <dbReference type="PROSITE" id="PS50850"/>
    </source>
</evidence>
<dbReference type="CDD" id="cd17325">
    <property type="entry name" value="MFS_MdtG_SLC18_like"/>
    <property type="match status" value="1"/>
</dbReference>
<dbReference type="Pfam" id="PF07690">
    <property type="entry name" value="MFS_1"/>
    <property type="match status" value="2"/>
</dbReference>
<feature type="transmembrane region" description="Helical" evidence="7">
    <location>
        <begin position="131"/>
        <end position="152"/>
    </location>
</feature>